<feature type="signal peptide" evidence="10">
    <location>
        <begin position="1"/>
        <end position="22"/>
    </location>
</feature>
<dbReference type="GO" id="GO:0005975">
    <property type="term" value="P:carbohydrate metabolic process"/>
    <property type="evidence" value="ECO:0007669"/>
    <property type="project" value="InterPro"/>
</dbReference>
<gene>
    <name evidence="11" type="ORF">LTRI10_LOCUS33758</name>
</gene>
<protein>
    <recommendedName>
        <fullName evidence="13">Polygalacturonase</fullName>
    </recommendedName>
</protein>
<evidence type="ECO:0000313" key="11">
    <source>
        <dbReference type="EMBL" id="CAL1393164.1"/>
    </source>
</evidence>
<keyword evidence="6 9" id="KW-0326">Glycosidase</keyword>
<dbReference type="AlphaFoldDB" id="A0AAV2F4Q0"/>
<name>A0AAV2F4Q0_9ROSI</name>
<evidence type="ECO:0008006" key="13">
    <source>
        <dbReference type="Google" id="ProtNLM"/>
    </source>
</evidence>
<evidence type="ECO:0000256" key="10">
    <source>
        <dbReference type="SAM" id="SignalP"/>
    </source>
</evidence>
<dbReference type="FunFam" id="2.160.20.10:FF:000012">
    <property type="entry name" value="Polygalacturonase At1g48100 family"/>
    <property type="match status" value="1"/>
</dbReference>
<comment type="similarity">
    <text evidence="2 9">Belongs to the glycosyl hydrolase 28 family.</text>
</comment>
<evidence type="ECO:0000256" key="5">
    <source>
        <dbReference type="ARBA" id="ARBA00022801"/>
    </source>
</evidence>
<dbReference type="GO" id="GO:0071555">
    <property type="term" value="P:cell wall organization"/>
    <property type="evidence" value="ECO:0007669"/>
    <property type="project" value="UniProtKB-KW"/>
</dbReference>
<evidence type="ECO:0000256" key="6">
    <source>
        <dbReference type="ARBA" id="ARBA00023295"/>
    </source>
</evidence>
<dbReference type="InterPro" id="IPR000743">
    <property type="entry name" value="Glyco_hydro_28"/>
</dbReference>
<evidence type="ECO:0000256" key="9">
    <source>
        <dbReference type="RuleBase" id="RU361169"/>
    </source>
</evidence>
<dbReference type="Pfam" id="PF00295">
    <property type="entry name" value="Glyco_hydro_28"/>
    <property type="match status" value="1"/>
</dbReference>
<feature type="active site" evidence="8">
    <location>
        <position position="294"/>
    </location>
</feature>
<proteinExistence type="inferred from homology"/>
<comment type="subcellular location">
    <subcellularLocation>
        <location evidence="1">Secreted</location>
        <location evidence="1">Cell wall</location>
    </subcellularLocation>
</comment>
<evidence type="ECO:0000256" key="7">
    <source>
        <dbReference type="ARBA" id="ARBA00023316"/>
    </source>
</evidence>
<accession>A0AAV2F4Q0</accession>
<feature type="chain" id="PRO_5043729750" description="Polygalacturonase" evidence="10">
    <location>
        <begin position="23"/>
        <end position="466"/>
    </location>
</feature>
<organism evidence="11 12">
    <name type="scientific">Linum trigynum</name>
    <dbReference type="NCBI Taxonomy" id="586398"/>
    <lineage>
        <taxon>Eukaryota</taxon>
        <taxon>Viridiplantae</taxon>
        <taxon>Streptophyta</taxon>
        <taxon>Embryophyta</taxon>
        <taxon>Tracheophyta</taxon>
        <taxon>Spermatophyta</taxon>
        <taxon>Magnoliopsida</taxon>
        <taxon>eudicotyledons</taxon>
        <taxon>Gunneridae</taxon>
        <taxon>Pentapetalae</taxon>
        <taxon>rosids</taxon>
        <taxon>fabids</taxon>
        <taxon>Malpighiales</taxon>
        <taxon>Linaceae</taxon>
        <taxon>Linum</taxon>
    </lineage>
</organism>
<dbReference type="PROSITE" id="PS00502">
    <property type="entry name" value="POLYGALACTURONASE"/>
    <property type="match status" value="1"/>
</dbReference>
<reference evidence="11 12" key="1">
    <citation type="submission" date="2024-04" db="EMBL/GenBank/DDBJ databases">
        <authorList>
            <person name="Fracassetti M."/>
        </authorList>
    </citation>
    <scope>NUCLEOTIDE SEQUENCE [LARGE SCALE GENOMIC DNA]</scope>
</reference>
<keyword evidence="5 9" id="KW-0378">Hydrolase</keyword>
<evidence type="ECO:0000256" key="2">
    <source>
        <dbReference type="ARBA" id="ARBA00008834"/>
    </source>
</evidence>
<sequence>MAFPLLALASTFFFFFLSTFQGTTHFSTSQPNEFQVVSQISLPPEIPPTMSNTSSPTSSPYEPATVFSVLSYGAVGDGEADDTSAFKMAWDIACQTQSALLVAPAGYRFVVQPTVFPGPCQTGLLFQIDGTIMAPDGPRSWPSYSNKRQWLVFYNVIGMTVQGDGVVDGRGHKWWDLPCKPHKGIHGATTVAPPSCDSPVAIRFFMSSNLTVQGLKVQNSPQFHFRLDHCQNVVVRMLNIHSPSLSPNTDGIHIENSNNIIVHSSLISNGDDCISIGAGSYNVHIRNITCSPSHGISIGSLGYRNSGACVSNITVSDCFIHHSQNGVRIKTWQGGYGSVSQVKFHNIWMEGVRNPVIIDQYYCLSKNCSNQTSGVYIHDVSYSNIRGTYDVRSPPMHLACSDSVPCTDLELSDIVLFPGADHGGVAEKNPFCWNAYGGNQTLIVPPVSCLIGGSPDLIMELKEDLC</sequence>
<dbReference type="GO" id="GO:0004650">
    <property type="term" value="F:polygalacturonase activity"/>
    <property type="evidence" value="ECO:0007669"/>
    <property type="project" value="InterPro"/>
</dbReference>
<keyword evidence="10" id="KW-0732">Signal</keyword>
<evidence type="ECO:0000313" key="12">
    <source>
        <dbReference type="Proteomes" id="UP001497516"/>
    </source>
</evidence>
<dbReference type="InterPro" id="IPR011050">
    <property type="entry name" value="Pectin_lyase_fold/virulence"/>
</dbReference>
<dbReference type="Gene3D" id="2.160.20.10">
    <property type="entry name" value="Single-stranded right-handed beta-helix, Pectin lyase-like"/>
    <property type="match status" value="1"/>
</dbReference>
<dbReference type="SMART" id="SM00710">
    <property type="entry name" value="PbH1"/>
    <property type="match status" value="6"/>
</dbReference>
<evidence type="ECO:0000256" key="4">
    <source>
        <dbReference type="ARBA" id="ARBA00022525"/>
    </source>
</evidence>
<dbReference type="Proteomes" id="UP001497516">
    <property type="component" value="Chromosome 6"/>
</dbReference>
<dbReference type="InterPro" id="IPR006626">
    <property type="entry name" value="PbH1"/>
</dbReference>
<evidence type="ECO:0000256" key="3">
    <source>
        <dbReference type="ARBA" id="ARBA00022512"/>
    </source>
</evidence>
<keyword evidence="4" id="KW-0964">Secreted</keyword>
<evidence type="ECO:0000256" key="1">
    <source>
        <dbReference type="ARBA" id="ARBA00004191"/>
    </source>
</evidence>
<keyword evidence="7" id="KW-0961">Cell wall biogenesis/degradation</keyword>
<dbReference type="InterPro" id="IPR012334">
    <property type="entry name" value="Pectin_lyas_fold"/>
</dbReference>
<dbReference type="PANTHER" id="PTHR31375">
    <property type="match status" value="1"/>
</dbReference>
<keyword evidence="12" id="KW-1185">Reference proteome</keyword>
<keyword evidence="3" id="KW-0134">Cell wall</keyword>
<dbReference type="SUPFAM" id="SSF51126">
    <property type="entry name" value="Pectin lyase-like"/>
    <property type="match status" value="1"/>
</dbReference>
<evidence type="ECO:0000256" key="8">
    <source>
        <dbReference type="PROSITE-ProRule" id="PRU10052"/>
    </source>
</evidence>
<dbReference type="EMBL" id="OZ034819">
    <property type="protein sequence ID" value="CAL1393164.1"/>
    <property type="molecule type" value="Genomic_DNA"/>
</dbReference>